<comment type="caution">
    <text evidence="1">The sequence shown here is derived from an EMBL/GenBank/DDBJ whole genome shotgun (WGS) entry which is preliminary data.</text>
</comment>
<reference evidence="1" key="1">
    <citation type="journal article" date="2023" name="G3 (Bethesda)">
        <title>A reference genome for the long-term kleptoplast-retaining sea slug Elysia crispata morphotype clarki.</title>
        <authorList>
            <person name="Eastman K.E."/>
            <person name="Pendleton A.L."/>
            <person name="Shaikh M.A."/>
            <person name="Suttiyut T."/>
            <person name="Ogas R."/>
            <person name="Tomko P."/>
            <person name="Gavelis G."/>
            <person name="Widhalm J.R."/>
            <person name="Wisecaver J.H."/>
        </authorList>
    </citation>
    <scope>NUCLEOTIDE SEQUENCE</scope>
    <source>
        <strain evidence="1">ECLA1</strain>
    </source>
</reference>
<dbReference type="Proteomes" id="UP001283361">
    <property type="component" value="Unassembled WGS sequence"/>
</dbReference>
<dbReference type="EMBL" id="JAWDGP010006603">
    <property type="protein sequence ID" value="KAK3738121.1"/>
    <property type="molecule type" value="Genomic_DNA"/>
</dbReference>
<proteinExistence type="predicted"/>
<keyword evidence="2" id="KW-1185">Reference proteome</keyword>
<gene>
    <name evidence="1" type="ORF">RRG08_027734</name>
</gene>
<protein>
    <submittedName>
        <fullName evidence="1">Uncharacterized protein</fullName>
    </submittedName>
</protein>
<evidence type="ECO:0000313" key="1">
    <source>
        <dbReference type="EMBL" id="KAK3738121.1"/>
    </source>
</evidence>
<dbReference type="AlphaFoldDB" id="A0AAE1CV30"/>
<sequence>MPGGLLSAAFAPQGFTGQSKGPISWKILGPGITVGPRSQVISPSIIPEERNVLNWSSMFRVLNSSSNSN</sequence>
<organism evidence="1 2">
    <name type="scientific">Elysia crispata</name>
    <name type="common">lettuce slug</name>
    <dbReference type="NCBI Taxonomy" id="231223"/>
    <lineage>
        <taxon>Eukaryota</taxon>
        <taxon>Metazoa</taxon>
        <taxon>Spiralia</taxon>
        <taxon>Lophotrochozoa</taxon>
        <taxon>Mollusca</taxon>
        <taxon>Gastropoda</taxon>
        <taxon>Heterobranchia</taxon>
        <taxon>Euthyneura</taxon>
        <taxon>Panpulmonata</taxon>
        <taxon>Sacoglossa</taxon>
        <taxon>Placobranchoidea</taxon>
        <taxon>Plakobranchidae</taxon>
        <taxon>Elysia</taxon>
    </lineage>
</organism>
<evidence type="ECO:0000313" key="2">
    <source>
        <dbReference type="Proteomes" id="UP001283361"/>
    </source>
</evidence>
<accession>A0AAE1CV30</accession>
<name>A0AAE1CV30_9GAST</name>